<evidence type="ECO:0000256" key="4">
    <source>
        <dbReference type="ARBA" id="ARBA00022692"/>
    </source>
</evidence>
<feature type="coiled-coil region" evidence="7">
    <location>
        <begin position="254"/>
        <end position="281"/>
    </location>
</feature>
<comment type="caution">
    <text evidence="13">The sequence shown here is derived from an EMBL/GenBank/DDBJ whole genome shotgun (WGS) entry which is preliminary data.</text>
</comment>
<proteinExistence type="inferred from homology"/>
<feature type="domain" description="CSC1/OSCA1-like cytosolic" evidence="12">
    <location>
        <begin position="214"/>
        <end position="380"/>
    </location>
</feature>
<evidence type="ECO:0000256" key="6">
    <source>
        <dbReference type="ARBA" id="ARBA00023136"/>
    </source>
</evidence>
<dbReference type="InterPro" id="IPR027815">
    <property type="entry name" value="CSC1/OSCA1-like_cyt"/>
</dbReference>
<dbReference type="PANTHER" id="PTHR13018">
    <property type="entry name" value="PROBABLE MEMBRANE PROTEIN DUF221-RELATED"/>
    <property type="match status" value="1"/>
</dbReference>
<comment type="subcellular location">
    <subcellularLocation>
        <location evidence="1">Membrane</location>
        <topology evidence="1">Multi-pass membrane protein</topology>
    </subcellularLocation>
</comment>
<evidence type="ECO:0008006" key="15">
    <source>
        <dbReference type="Google" id="ProtNLM"/>
    </source>
</evidence>
<evidence type="ECO:0000256" key="8">
    <source>
        <dbReference type="SAM" id="MobiDB-lite"/>
    </source>
</evidence>
<evidence type="ECO:0000313" key="14">
    <source>
        <dbReference type="Proteomes" id="UP001521184"/>
    </source>
</evidence>
<feature type="region of interest" description="Disordered" evidence="8">
    <location>
        <begin position="953"/>
        <end position="1000"/>
    </location>
</feature>
<evidence type="ECO:0000259" key="12">
    <source>
        <dbReference type="Pfam" id="PF14703"/>
    </source>
</evidence>
<organism evidence="13 14">
    <name type="scientific">Diplodia intermedia</name>
    <dbReference type="NCBI Taxonomy" id="856260"/>
    <lineage>
        <taxon>Eukaryota</taxon>
        <taxon>Fungi</taxon>
        <taxon>Dikarya</taxon>
        <taxon>Ascomycota</taxon>
        <taxon>Pezizomycotina</taxon>
        <taxon>Dothideomycetes</taxon>
        <taxon>Dothideomycetes incertae sedis</taxon>
        <taxon>Botryosphaeriales</taxon>
        <taxon>Botryosphaeriaceae</taxon>
        <taxon>Diplodia</taxon>
    </lineage>
</organism>
<accession>A0ABR3TWL9</accession>
<evidence type="ECO:0000313" key="13">
    <source>
        <dbReference type="EMBL" id="KAL1645989.1"/>
    </source>
</evidence>
<evidence type="ECO:0000256" key="1">
    <source>
        <dbReference type="ARBA" id="ARBA00004141"/>
    </source>
</evidence>
<keyword evidence="14" id="KW-1185">Reference proteome</keyword>
<feature type="compositionally biased region" description="Basic and acidic residues" evidence="8">
    <location>
        <begin position="875"/>
        <end position="886"/>
    </location>
</feature>
<dbReference type="Pfam" id="PF14703">
    <property type="entry name" value="PHM7_cyt"/>
    <property type="match status" value="1"/>
</dbReference>
<reference evidence="13 14" key="1">
    <citation type="journal article" date="2023" name="Plant Dis.">
        <title>First Report of Diplodia intermedia Causing Canker and Dieback Diseases on Apple Trees in Canada.</title>
        <authorList>
            <person name="Ellouze W."/>
            <person name="Ilyukhin E."/>
            <person name="Sulman M."/>
            <person name="Ali S."/>
        </authorList>
    </citation>
    <scope>NUCLEOTIDE SEQUENCE [LARGE SCALE GENOMIC DNA]</scope>
    <source>
        <strain evidence="13 14">M45-28</strain>
    </source>
</reference>
<comment type="similarity">
    <text evidence="2">Belongs to the CSC1 (TC 1.A.17) family.</text>
</comment>
<dbReference type="Pfam" id="PF02714">
    <property type="entry name" value="RSN1_7TM"/>
    <property type="match status" value="1"/>
</dbReference>
<sequence>MSWTRASSKSLLPRDGESSTDTFLRLISNPFNTQVNESAFWSSLGYSVGAAILFALLFCLLRPYNSTVYAPRLKHADQKHAPPAVTKGVFGWVDPVIKTREQLLIEKVGIDATVFLRFTKMCRNILLILSVVGCGVYIPLNLIENAKSGTLSQVATFMKFTPLSVWGKACWAHVLLAYVFDITVCYFLWSNYKAVYKMRRDYFDTIEYQRSLHSRTLLVTDMSKSYRTDEGVCRILDEVKVTDGHPRGVIARNVKDLPELIEQHENAVRELEEILARYLKNPNHLPPSRPTCKTQKKDRSYAPGTKVDAIDYLTSRIKSLEVEIKEVRLTVDNRNALSYGFASYEGIEEAHQVAYAGRKKHPHKSSVRLAPKPSDLIWGNLPLTPSQRRGRAILNNIWVIALTVVWCIPNGLIAVFLSNLSNLGLVWPTFQTELSANPKTWAAVQGIAAPLITTLFYFFLPAIFRRLSMNAGDYSKTSRERHVTHKLYAFFVFNNLLVFSLFSTAWKYAGAVIDAEKDLNVWDALKAADPWANAMTAFCDVSPFWLNYLLQRNFGAAWDLSQLGNMAWGYLLRKCTNPTPRRLIELTAPPPFDYAAYYNYFLFYTTIALIFAPFQPLVLPVAAFYFTMDSYLKKYLLLYVFITKHESGGSFWRVLVNRMLFATFFSNVVATLFIIARKESYTQLFCMIPTLFVLGGAKWYFMRTFDDGMHYYSKGVQVHKDKEQGLPERKKRQDRVGVRFGHPALYKPLMTPMVHAKSQHLLSQVYRGRLEADMDGVSTGYGDTYNMEDMSKTRAGKPAGPNAPFELVNDSQLDFENYRNRPEFRDEFGGDGELYGRPSDMSRPGTPGTFTTGYGSDNGSRAGSPAFNSPYRGSQDSDRTFTEGDPHAAGASTAGGATYPAGYHQPPVLGMSTVMANQPRSYSPLHRMSSEDLAGPAQTHNAHDFGATNLMGGAAPMGRTAPGGYSRLDDGGTAPEILQEEQTSYDFFRKPRGNNGQRDV</sequence>
<feature type="transmembrane region" description="Helical" evidence="9">
    <location>
        <begin position="681"/>
        <end position="701"/>
    </location>
</feature>
<evidence type="ECO:0000256" key="2">
    <source>
        <dbReference type="ARBA" id="ARBA00007779"/>
    </source>
</evidence>
<feature type="transmembrane region" description="Helical" evidence="9">
    <location>
        <begin position="125"/>
        <end position="143"/>
    </location>
</feature>
<dbReference type="PANTHER" id="PTHR13018:SF149">
    <property type="entry name" value="DOMAIN PROTEIN, PUTATIVE (AFU_ORTHOLOGUE AFUA_3G11660)-RELATED"/>
    <property type="match status" value="1"/>
</dbReference>
<feature type="transmembrane region" description="Helical" evidence="9">
    <location>
        <begin position="601"/>
        <end position="626"/>
    </location>
</feature>
<feature type="transmembrane region" description="Helical" evidence="9">
    <location>
        <begin position="397"/>
        <end position="420"/>
    </location>
</feature>
<dbReference type="InterPro" id="IPR045122">
    <property type="entry name" value="Csc1-like"/>
</dbReference>
<keyword evidence="7" id="KW-0175">Coiled coil</keyword>
<keyword evidence="4 9" id="KW-0812">Transmembrane</keyword>
<evidence type="ECO:0000256" key="7">
    <source>
        <dbReference type="SAM" id="Coils"/>
    </source>
</evidence>
<feature type="transmembrane region" description="Helical" evidence="9">
    <location>
        <begin position="655"/>
        <end position="675"/>
    </location>
</feature>
<keyword evidence="6 9" id="KW-0472">Membrane</keyword>
<dbReference type="EMBL" id="JAKEKT020000017">
    <property type="protein sequence ID" value="KAL1645989.1"/>
    <property type="molecule type" value="Genomic_DNA"/>
</dbReference>
<dbReference type="Pfam" id="PF13967">
    <property type="entry name" value="RSN1_TM"/>
    <property type="match status" value="1"/>
</dbReference>
<dbReference type="InterPro" id="IPR032880">
    <property type="entry name" value="CSC1/OSCA1-like_N"/>
</dbReference>
<evidence type="ECO:0000256" key="5">
    <source>
        <dbReference type="ARBA" id="ARBA00022989"/>
    </source>
</evidence>
<feature type="compositionally biased region" description="Low complexity" evidence="8">
    <location>
        <begin position="887"/>
        <end position="898"/>
    </location>
</feature>
<feature type="transmembrane region" description="Helical" evidence="9">
    <location>
        <begin position="39"/>
        <end position="61"/>
    </location>
</feature>
<gene>
    <name evidence="13" type="ORF">SLS58_003409</name>
</gene>
<feature type="region of interest" description="Disordered" evidence="8">
    <location>
        <begin position="822"/>
        <end position="898"/>
    </location>
</feature>
<name>A0ABR3TWL9_9PEZI</name>
<feature type="compositionally biased region" description="Low complexity" evidence="8">
    <location>
        <begin position="844"/>
        <end position="855"/>
    </location>
</feature>
<feature type="transmembrane region" description="Helical" evidence="9">
    <location>
        <begin position="487"/>
        <end position="509"/>
    </location>
</feature>
<feature type="domain" description="CSC1/OSCA1-like N-terminal transmembrane" evidence="11">
    <location>
        <begin position="39"/>
        <end position="190"/>
    </location>
</feature>
<evidence type="ECO:0000256" key="9">
    <source>
        <dbReference type="SAM" id="Phobius"/>
    </source>
</evidence>
<evidence type="ECO:0000259" key="10">
    <source>
        <dbReference type="Pfam" id="PF02714"/>
    </source>
</evidence>
<dbReference type="Proteomes" id="UP001521184">
    <property type="component" value="Unassembled WGS sequence"/>
</dbReference>
<keyword evidence="3" id="KW-0813">Transport</keyword>
<evidence type="ECO:0000256" key="3">
    <source>
        <dbReference type="ARBA" id="ARBA00022448"/>
    </source>
</evidence>
<protein>
    <recommendedName>
        <fullName evidence="15">DUF221-domain-containing protein</fullName>
    </recommendedName>
</protein>
<keyword evidence="5 9" id="KW-1133">Transmembrane helix</keyword>
<dbReference type="InterPro" id="IPR003864">
    <property type="entry name" value="CSC1/OSCA1-like_7TM"/>
</dbReference>
<feature type="transmembrane region" description="Helical" evidence="9">
    <location>
        <begin position="440"/>
        <end position="460"/>
    </location>
</feature>
<feature type="domain" description="CSC1/OSCA1-like 7TM region" evidence="10">
    <location>
        <begin position="391"/>
        <end position="671"/>
    </location>
</feature>
<evidence type="ECO:0000259" key="11">
    <source>
        <dbReference type="Pfam" id="PF13967"/>
    </source>
</evidence>
<feature type="transmembrane region" description="Helical" evidence="9">
    <location>
        <begin position="163"/>
        <end position="189"/>
    </location>
</feature>